<accession>A0A211Z7V8</accession>
<dbReference type="AlphaFoldDB" id="A0A211Z7V8"/>
<comment type="caution">
    <text evidence="2">The sequence shown here is derived from an EMBL/GenBank/DDBJ whole genome shotgun (WGS) entry which is preliminary data.</text>
</comment>
<feature type="region of interest" description="Disordered" evidence="1">
    <location>
        <begin position="60"/>
        <end position="159"/>
    </location>
</feature>
<sequence length="159" mass="17795">MAKPEWGAKRICHNCGARYYDLQRDPIICPKCGTEYDPEAFLKSRRSRSIIVDEPVEKVRAAKNEDSDALLEDETEEESGEDEESAEEVEVLDEGDLDDTATGEDEDDEASGKDKGSADEFDAEEDLGEDQDVLIEDADDLGEEDVDVEIEDDGEERNR</sequence>
<feature type="compositionally biased region" description="Acidic residues" evidence="1">
    <location>
        <begin position="67"/>
        <end position="109"/>
    </location>
</feature>
<gene>
    <name evidence="2" type="ORF">BWR60_31230</name>
</gene>
<organism evidence="2 3">
    <name type="scientific">Inquilinus limosus</name>
    <dbReference type="NCBI Taxonomy" id="171674"/>
    <lineage>
        <taxon>Bacteria</taxon>
        <taxon>Pseudomonadati</taxon>
        <taxon>Pseudomonadota</taxon>
        <taxon>Alphaproteobacteria</taxon>
        <taxon>Rhodospirillales</taxon>
        <taxon>Rhodospirillaceae</taxon>
        <taxon>Inquilinus</taxon>
    </lineage>
</organism>
<dbReference type="Proteomes" id="UP000196655">
    <property type="component" value="Unassembled WGS sequence"/>
</dbReference>
<name>A0A211Z7V8_9PROT</name>
<proteinExistence type="predicted"/>
<evidence type="ECO:0000313" key="3">
    <source>
        <dbReference type="Proteomes" id="UP000196655"/>
    </source>
</evidence>
<dbReference type="Pfam" id="PF09538">
    <property type="entry name" value="FYDLN_acid"/>
    <property type="match status" value="1"/>
</dbReference>
<evidence type="ECO:0000313" key="2">
    <source>
        <dbReference type="EMBL" id="OWJ61359.1"/>
    </source>
</evidence>
<dbReference type="RefSeq" id="WP_088156409.1">
    <property type="nucleotide sequence ID" value="NZ_NHON01000105.1"/>
</dbReference>
<dbReference type="OrthoDB" id="9815689at2"/>
<dbReference type="InterPro" id="IPR012644">
    <property type="entry name" value="CHP02300_FYDLN_acid"/>
</dbReference>
<evidence type="ECO:0000256" key="1">
    <source>
        <dbReference type="SAM" id="MobiDB-lite"/>
    </source>
</evidence>
<dbReference type="NCBIfam" id="TIGR02300">
    <property type="entry name" value="FYDLN_acid"/>
    <property type="match status" value="1"/>
</dbReference>
<protein>
    <submittedName>
        <fullName evidence="2">TIGR02300 family protein</fullName>
    </submittedName>
</protein>
<feature type="compositionally biased region" description="Acidic residues" evidence="1">
    <location>
        <begin position="119"/>
        <end position="159"/>
    </location>
</feature>
<reference evidence="3" key="1">
    <citation type="submission" date="2017-05" db="EMBL/GenBank/DDBJ databases">
        <authorList>
            <person name="Macchi M."/>
            <person name="Festa S."/>
            <person name="Coppotelli B.M."/>
            <person name="Morelli I.S."/>
        </authorList>
    </citation>
    <scope>NUCLEOTIDE SEQUENCE [LARGE SCALE GENOMIC DNA]</scope>
    <source>
        <strain evidence="3">I</strain>
    </source>
</reference>
<keyword evidence="3" id="KW-1185">Reference proteome</keyword>
<dbReference type="EMBL" id="NHON01000105">
    <property type="protein sequence ID" value="OWJ61359.1"/>
    <property type="molecule type" value="Genomic_DNA"/>
</dbReference>